<dbReference type="EMBL" id="JBCGDC010000048">
    <property type="protein sequence ID" value="MFB6394966.1"/>
    <property type="molecule type" value="Genomic_DNA"/>
</dbReference>
<gene>
    <name evidence="9" type="ORF">AAFH96_17900</name>
</gene>
<sequence>MEGNFRWSLVTAIAPVAWGTTYYVTHQFLPADQPLYGAVIRALPAGLLLLAVRRKLPSGSWWWRSAVLGTLNMGAFFALVYLAAQVLPTSVASTVMATSPVAMMMIAWALLAERPHLLALAGAGMGIAGVGLMLFAGTSTVDPVGVLASVAAMVMSSFGYVLAKRWGGQVDVLASTSWQLVAGGAVLLPVAVAVEGAPPDLDVAAVLAFGYVTVVATALAFVAWFAGLRHLSAAAVGLIGLLNPVTGVLLGTLLAAETLTVRQAGGIALVLVGIVLGQPAVAARLTGRPGRGRRVGPGTPAPGGRRRRSAPTA</sequence>
<evidence type="ECO:0000256" key="6">
    <source>
        <dbReference type="SAM" id="MobiDB-lite"/>
    </source>
</evidence>
<feature type="transmembrane region" description="Helical" evidence="7">
    <location>
        <begin position="233"/>
        <end position="255"/>
    </location>
</feature>
<feature type="transmembrane region" description="Helical" evidence="7">
    <location>
        <begin position="90"/>
        <end position="111"/>
    </location>
</feature>
<evidence type="ECO:0000256" key="4">
    <source>
        <dbReference type="ARBA" id="ARBA00022989"/>
    </source>
</evidence>
<proteinExistence type="inferred from homology"/>
<evidence type="ECO:0000256" key="5">
    <source>
        <dbReference type="ARBA" id="ARBA00023136"/>
    </source>
</evidence>
<comment type="subcellular location">
    <subcellularLocation>
        <location evidence="1">Membrane</location>
        <topology evidence="1">Multi-pass membrane protein</topology>
    </subcellularLocation>
</comment>
<feature type="compositionally biased region" description="Basic residues" evidence="6">
    <location>
        <begin position="304"/>
        <end position="313"/>
    </location>
</feature>
<accession>A0ABV5CVA1</accession>
<dbReference type="InterPro" id="IPR050638">
    <property type="entry name" value="AA-Vitamin_Transporters"/>
</dbReference>
<dbReference type="PANTHER" id="PTHR32322">
    <property type="entry name" value="INNER MEMBRANE TRANSPORTER"/>
    <property type="match status" value="1"/>
</dbReference>
<dbReference type="InterPro" id="IPR037185">
    <property type="entry name" value="EmrE-like"/>
</dbReference>
<evidence type="ECO:0000313" key="9">
    <source>
        <dbReference type="EMBL" id="MFB6394966.1"/>
    </source>
</evidence>
<dbReference type="Gene3D" id="1.10.3730.20">
    <property type="match status" value="1"/>
</dbReference>
<comment type="similarity">
    <text evidence="2">Belongs to the EamA transporter family.</text>
</comment>
<dbReference type="RefSeq" id="WP_375734948.1">
    <property type="nucleotide sequence ID" value="NZ_JBCGDC010000048.1"/>
</dbReference>
<dbReference type="InterPro" id="IPR000620">
    <property type="entry name" value="EamA_dom"/>
</dbReference>
<feature type="transmembrane region" description="Helical" evidence="7">
    <location>
        <begin position="204"/>
        <end position="226"/>
    </location>
</feature>
<feature type="region of interest" description="Disordered" evidence="6">
    <location>
        <begin position="287"/>
        <end position="313"/>
    </location>
</feature>
<evidence type="ECO:0000256" key="1">
    <source>
        <dbReference type="ARBA" id="ARBA00004141"/>
    </source>
</evidence>
<keyword evidence="4 7" id="KW-1133">Transmembrane helix</keyword>
<feature type="transmembrane region" description="Helical" evidence="7">
    <location>
        <begin position="118"/>
        <end position="138"/>
    </location>
</feature>
<dbReference type="Pfam" id="PF00892">
    <property type="entry name" value="EamA"/>
    <property type="match status" value="2"/>
</dbReference>
<feature type="transmembrane region" description="Helical" evidence="7">
    <location>
        <begin position="35"/>
        <end position="52"/>
    </location>
</feature>
<feature type="transmembrane region" description="Helical" evidence="7">
    <location>
        <begin position="267"/>
        <end position="285"/>
    </location>
</feature>
<comment type="caution">
    <text evidence="9">The sequence shown here is derived from an EMBL/GenBank/DDBJ whole genome shotgun (WGS) entry which is preliminary data.</text>
</comment>
<evidence type="ECO:0000256" key="3">
    <source>
        <dbReference type="ARBA" id="ARBA00022692"/>
    </source>
</evidence>
<dbReference type="Proteomes" id="UP001582793">
    <property type="component" value="Unassembled WGS sequence"/>
</dbReference>
<feature type="domain" description="EamA" evidence="8">
    <location>
        <begin position="145"/>
        <end position="276"/>
    </location>
</feature>
<evidence type="ECO:0000256" key="7">
    <source>
        <dbReference type="SAM" id="Phobius"/>
    </source>
</evidence>
<keyword evidence="3 7" id="KW-0812">Transmembrane</keyword>
<keyword evidence="5 7" id="KW-0472">Membrane</keyword>
<evidence type="ECO:0000259" key="8">
    <source>
        <dbReference type="Pfam" id="PF00892"/>
    </source>
</evidence>
<protein>
    <submittedName>
        <fullName evidence="9">EamA family transporter</fullName>
    </submittedName>
</protein>
<feature type="transmembrane region" description="Helical" evidence="7">
    <location>
        <begin position="144"/>
        <end position="163"/>
    </location>
</feature>
<feature type="transmembrane region" description="Helical" evidence="7">
    <location>
        <begin position="61"/>
        <end position="84"/>
    </location>
</feature>
<dbReference type="PANTHER" id="PTHR32322:SF2">
    <property type="entry name" value="EAMA DOMAIN-CONTAINING PROTEIN"/>
    <property type="match status" value="1"/>
</dbReference>
<reference evidence="9 10" key="1">
    <citation type="submission" date="2024-04" db="EMBL/GenBank/DDBJ databases">
        <title>Polymorphospora sp. isolated from Baiyangdian Lake in Xiong'an New Area.</title>
        <authorList>
            <person name="Zhang X."/>
            <person name="Liu J."/>
        </authorList>
    </citation>
    <scope>NUCLEOTIDE SEQUENCE [LARGE SCALE GENOMIC DNA]</scope>
    <source>
        <strain evidence="9 10">2-325</strain>
    </source>
</reference>
<name>A0ABV5CVA1_9ACTN</name>
<evidence type="ECO:0000256" key="2">
    <source>
        <dbReference type="ARBA" id="ARBA00007362"/>
    </source>
</evidence>
<evidence type="ECO:0000313" key="10">
    <source>
        <dbReference type="Proteomes" id="UP001582793"/>
    </source>
</evidence>
<dbReference type="SUPFAM" id="SSF103481">
    <property type="entry name" value="Multidrug resistance efflux transporter EmrE"/>
    <property type="match status" value="2"/>
</dbReference>
<organism evidence="9 10">
    <name type="scientific">Polymorphospora lycopeni</name>
    <dbReference type="NCBI Taxonomy" id="3140240"/>
    <lineage>
        <taxon>Bacteria</taxon>
        <taxon>Bacillati</taxon>
        <taxon>Actinomycetota</taxon>
        <taxon>Actinomycetes</taxon>
        <taxon>Micromonosporales</taxon>
        <taxon>Micromonosporaceae</taxon>
        <taxon>Polymorphospora</taxon>
    </lineage>
</organism>
<keyword evidence="10" id="KW-1185">Reference proteome</keyword>
<feature type="transmembrane region" description="Helical" evidence="7">
    <location>
        <begin position="170"/>
        <end position="192"/>
    </location>
</feature>
<feature type="domain" description="EamA" evidence="8">
    <location>
        <begin position="7"/>
        <end position="134"/>
    </location>
</feature>